<dbReference type="RefSeq" id="WP_342755942.1">
    <property type="nucleotide sequence ID" value="NZ_CP146256.1"/>
</dbReference>
<keyword evidence="2" id="KW-1185">Reference proteome</keyword>
<dbReference type="Proteomes" id="UP001451571">
    <property type="component" value="Chromosome"/>
</dbReference>
<accession>A0ABZ3EQ61</accession>
<dbReference type="EMBL" id="CP146256">
    <property type="protein sequence ID" value="XAH72324.1"/>
    <property type="molecule type" value="Genomic_DNA"/>
</dbReference>
<reference evidence="1 2" key="1">
    <citation type="submission" date="2024-02" db="EMBL/GenBank/DDBJ databases">
        <title>Bacterial strain from lacustrine sediment.</title>
        <authorList>
            <person name="Petit C."/>
            <person name="Fadhlaoui K."/>
        </authorList>
    </citation>
    <scope>NUCLEOTIDE SEQUENCE [LARGE SCALE GENOMIC DNA]</scope>
    <source>
        <strain evidence="1 2">IPX-CK</strain>
    </source>
</reference>
<proteinExistence type="predicted"/>
<protein>
    <submittedName>
        <fullName evidence="1">DUF2786 domain-containing protein</fullName>
    </submittedName>
</protein>
<gene>
    <name evidence="1" type="ORF">V6984_12370</name>
</gene>
<name>A0ABZ3EQ61_9FIRM</name>
<evidence type="ECO:0000313" key="2">
    <source>
        <dbReference type="Proteomes" id="UP001451571"/>
    </source>
</evidence>
<organism evidence="1 2">
    <name type="scientific">Kineothrix sedimenti</name>
    <dbReference type="NCBI Taxonomy" id="3123317"/>
    <lineage>
        <taxon>Bacteria</taxon>
        <taxon>Bacillati</taxon>
        <taxon>Bacillota</taxon>
        <taxon>Clostridia</taxon>
        <taxon>Lachnospirales</taxon>
        <taxon>Lachnospiraceae</taxon>
        <taxon>Kineothrix</taxon>
    </lineage>
</organism>
<sequence length="177" mass="20450">MNEKILQRLKKLQALAERGVGGEKSTAQAMLDKLLAKNGIETLEELETEEVEYFLFSYKGKHEITLLKQCMYKVIGAAAGREYYKSHGTRQKIGIYCTKAQKIEIELEFEFYRNVFYEELDNFMCAFIQAQKIFPTDAPRRDIDITELTPEDLSRMAMQDAIKKRTRAAMIETSSNP</sequence>
<evidence type="ECO:0000313" key="1">
    <source>
        <dbReference type="EMBL" id="XAH72324.1"/>
    </source>
</evidence>